<dbReference type="EMBL" id="FQWQ01000006">
    <property type="protein sequence ID" value="SHI01824.1"/>
    <property type="molecule type" value="Genomic_DNA"/>
</dbReference>
<proteinExistence type="predicted"/>
<dbReference type="Pfam" id="PF14280">
    <property type="entry name" value="DUF4365"/>
    <property type="match status" value="1"/>
</dbReference>
<gene>
    <name evidence="2" type="ORF">SAMN04488109_6820</name>
</gene>
<evidence type="ECO:0000313" key="3">
    <source>
        <dbReference type="Proteomes" id="UP000184212"/>
    </source>
</evidence>
<keyword evidence="3" id="KW-1185">Reference proteome</keyword>
<protein>
    <recommendedName>
        <fullName evidence="1">DUF4365 domain-containing protein</fullName>
    </recommendedName>
</protein>
<evidence type="ECO:0000313" key="2">
    <source>
        <dbReference type="EMBL" id="SHI01824.1"/>
    </source>
</evidence>
<evidence type="ECO:0000259" key="1">
    <source>
        <dbReference type="Pfam" id="PF14280"/>
    </source>
</evidence>
<feature type="domain" description="DUF4365" evidence="1">
    <location>
        <begin position="16"/>
        <end position="137"/>
    </location>
</feature>
<reference evidence="2 3" key="1">
    <citation type="submission" date="2016-11" db="EMBL/GenBank/DDBJ databases">
        <authorList>
            <person name="Jaros S."/>
            <person name="Januszkiewicz K."/>
            <person name="Wedrychowicz H."/>
        </authorList>
    </citation>
    <scope>NUCLEOTIDE SEQUENCE [LARGE SCALE GENOMIC DNA]</scope>
    <source>
        <strain evidence="2 3">DSM 24574</strain>
    </source>
</reference>
<sequence length="167" mass="19291">MTSKKFPIRPRSHALEDKSENFFKSIVPPEWIVRRLDRDYGRDIQVEITQGNEARGEEFTVQLKASDASTGSGDNERQVFKVTTYNYLKRILPVVMIVKYVDSEHEAYWIWLRDIPEPSLDQETFTIHIPRTNQYSRIDWGKVVSHVDAVTGAKLDAGLALRSIQPK</sequence>
<accession>A0A1M5XQL5</accession>
<dbReference type="STRING" id="947013.SAMN04488109_6820"/>
<dbReference type="AlphaFoldDB" id="A0A1M5XQL5"/>
<dbReference type="Proteomes" id="UP000184212">
    <property type="component" value="Unassembled WGS sequence"/>
</dbReference>
<name>A0A1M5XQL5_9BACT</name>
<dbReference type="InterPro" id="IPR025375">
    <property type="entry name" value="DUF4365"/>
</dbReference>
<dbReference type="OrthoDB" id="1452892at2"/>
<dbReference type="RefSeq" id="WP_073143425.1">
    <property type="nucleotide sequence ID" value="NZ_FQWQ01000006.1"/>
</dbReference>
<organism evidence="2 3">
    <name type="scientific">Chryseolinea serpens</name>
    <dbReference type="NCBI Taxonomy" id="947013"/>
    <lineage>
        <taxon>Bacteria</taxon>
        <taxon>Pseudomonadati</taxon>
        <taxon>Bacteroidota</taxon>
        <taxon>Cytophagia</taxon>
        <taxon>Cytophagales</taxon>
        <taxon>Fulvivirgaceae</taxon>
        <taxon>Chryseolinea</taxon>
    </lineage>
</organism>